<evidence type="ECO:0000256" key="2">
    <source>
        <dbReference type="ARBA" id="ARBA00022630"/>
    </source>
</evidence>
<evidence type="ECO:0000259" key="5">
    <source>
        <dbReference type="Pfam" id="PF01134"/>
    </source>
</evidence>
<gene>
    <name evidence="7" type="ORF">BVF97_11470</name>
</gene>
<protein>
    <submittedName>
        <fullName evidence="7">Sarcosine oxidase subunit alpha</fullName>
    </submittedName>
</protein>
<evidence type="ECO:0000313" key="7">
    <source>
        <dbReference type="EMBL" id="OPD52839.1"/>
    </source>
</evidence>
<evidence type="ECO:0000256" key="1">
    <source>
        <dbReference type="ARBA" id="ARBA00001974"/>
    </source>
</evidence>
<dbReference type="InterPro" id="IPR051691">
    <property type="entry name" value="Metab_Enz_Cyan_OpOx_G3PDH"/>
</dbReference>
<dbReference type="Proteomes" id="UP000190187">
    <property type="component" value="Unassembled WGS sequence"/>
</dbReference>
<keyword evidence="2" id="KW-0285">Flavoprotein</keyword>
<dbReference type="RefSeq" id="WP_078993766.1">
    <property type="nucleotide sequence ID" value="NZ_MSTN01000004.1"/>
</dbReference>
<proteinExistence type="predicted"/>
<keyword evidence="3" id="KW-0274">FAD</keyword>
<comment type="cofactor">
    <cofactor evidence="1">
        <name>FAD</name>
        <dbReference type="ChEBI" id="CHEBI:57692"/>
    </cofactor>
</comment>
<dbReference type="InterPro" id="IPR023753">
    <property type="entry name" value="FAD/NAD-binding_dom"/>
</dbReference>
<comment type="caution">
    <text evidence="7">The sequence shown here is derived from an EMBL/GenBank/DDBJ whole genome shotgun (WGS) entry which is preliminary data.</text>
</comment>
<reference evidence="7 8" key="1">
    <citation type="submission" date="2017-01" db="EMBL/GenBank/DDBJ databases">
        <title>Draft Genome Sequence of Bacillus thuringiensis DNG9.</title>
        <authorList>
            <person name="Rosana A.R."/>
            <person name="Daas M.S."/>
            <person name="Acedo J.Z."/>
            <person name="Case R.J."/>
            <person name="Vederas J.C."/>
            <person name="Nateche F."/>
            <person name="Kebbouche-Gana S."/>
        </authorList>
    </citation>
    <scope>NUCLEOTIDE SEQUENCE [LARGE SCALE GENOMIC DNA]</scope>
    <source>
        <strain evidence="7 8">DNG9</strain>
    </source>
</reference>
<name>A0ABD6R8X0_BACTU</name>
<dbReference type="SUPFAM" id="SSF51905">
    <property type="entry name" value="FAD/NAD(P)-binding domain"/>
    <property type="match status" value="1"/>
</dbReference>
<dbReference type="GO" id="GO:0016491">
    <property type="term" value="F:oxidoreductase activity"/>
    <property type="evidence" value="ECO:0007669"/>
    <property type="project" value="UniProtKB-KW"/>
</dbReference>
<dbReference type="PRINTS" id="PR00368">
    <property type="entry name" value="FADPNR"/>
</dbReference>
<feature type="domain" description="MnmG N-terminal" evidence="5">
    <location>
        <begin position="313"/>
        <end position="355"/>
    </location>
</feature>
<dbReference type="PANTHER" id="PTHR42949">
    <property type="entry name" value="ANAEROBIC GLYCEROL-3-PHOSPHATE DEHYDROGENASE SUBUNIT B"/>
    <property type="match status" value="1"/>
</dbReference>
<sequence>MSDVIIIGAGPAGLSASISCARFGLKVLVIDEFMKPGGRLLGQLHQEPTGEWWNGIEESKRLHEEAESLSVHIRCGVSVYNLDKDENNWFVHTNIGTLEAPFVLLATGAAEYSIPLPGWTLPGVMSIGAAQVMTNVHRVQVGKKGIIIGANILSFAILSELQLAGIKVDHIVLPEKSELSQKAGEPEEVLNSLLNAAHLAPSAILRIGSHFMKYDWIRKAGLTFYPNSGMKINGTPLHLRKAALEIIGTDQVEGVRIANIDSKGNVMNGSEKIYEADFVCIAGGLYPLAELAAVAGCPFHYISELGGHVPLHSETMETPLPGLFVAGNITGIESGKIAMAQGTVAGLSIVKYAGEKHDIVDQQLYHAIQNVHSVRQKAAIQFNPMVDIGRRKMNDLWHKFQTNDKDFYKQLEILL</sequence>
<evidence type="ECO:0000256" key="4">
    <source>
        <dbReference type="ARBA" id="ARBA00023002"/>
    </source>
</evidence>
<dbReference type="PRINTS" id="PR00469">
    <property type="entry name" value="PNDRDTASEII"/>
</dbReference>
<evidence type="ECO:0000256" key="3">
    <source>
        <dbReference type="ARBA" id="ARBA00022827"/>
    </source>
</evidence>
<dbReference type="InterPro" id="IPR036188">
    <property type="entry name" value="FAD/NAD-bd_sf"/>
</dbReference>
<dbReference type="PANTHER" id="PTHR42949:SF3">
    <property type="entry name" value="ANAEROBIC GLYCEROL-3-PHOSPHATE DEHYDROGENASE SUBUNIT B"/>
    <property type="match status" value="1"/>
</dbReference>
<evidence type="ECO:0000259" key="6">
    <source>
        <dbReference type="Pfam" id="PF07992"/>
    </source>
</evidence>
<dbReference type="Gene3D" id="3.50.50.60">
    <property type="entry name" value="FAD/NAD(P)-binding domain"/>
    <property type="match status" value="3"/>
</dbReference>
<accession>A0ABD6R8X0</accession>
<feature type="domain" description="FAD/NAD(P)-binding" evidence="6">
    <location>
        <begin position="3"/>
        <end position="153"/>
    </location>
</feature>
<dbReference type="EMBL" id="MSTN01000004">
    <property type="protein sequence ID" value="OPD52839.1"/>
    <property type="molecule type" value="Genomic_DNA"/>
</dbReference>
<dbReference type="AlphaFoldDB" id="A0ABD6R8X0"/>
<organism evidence="7 8">
    <name type="scientific">Bacillus thuringiensis</name>
    <dbReference type="NCBI Taxonomy" id="1428"/>
    <lineage>
        <taxon>Bacteria</taxon>
        <taxon>Bacillati</taxon>
        <taxon>Bacillota</taxon>
        <taxon>Bacilli</taxon>
        <taxon>Bacillales</taxon>
        <taxon>Bacillaceae</taxon>
        <taxon>Bacillus</taxon>
        <taxon>Bacillus cereus group</taxon>
    </lineage>
</organism>
<keyword evidence="4" id="KW-0560">Oxidoreductase</keyword>
<evidence type="ECO:0000313" key="8">
    <source>
        <dbReference type="Proteomes" id="UP000190187"/>
    </source>
</evidence>
<dbReference type="InterPro" id="IPR040131">
    <property type="entry name" value="MnmG_N"/>
</dbReference>
<dbReference type="Pfam" id="PF01134">
    <property type="entry name" value="GIDA"/>
    <property type="match status" value="1"/>
</dbReference>
<dbReference type="Pfam" id="PF07992">
    <property type="entry name" value="Pyr_redox_2"/>
    <property type="match status" value="1"/>
</dbReference>